<comment type="similarity">
    <text evidence="7">Belongs to the binding-protein-dependent transport system permease family.</text>
</comment>
<dbReference type="Gene3D" id="1.10.3720.10">
    <property type="entry name" value="MetI-like"/>
    <property type="match status" value="1"/>
</dbReference>
<evidence type="ECO:0000256" key="4">
    <source>
        <dbReference type="ARBA" id="ARBA00022692"/>
    </source>
</evidence>
<comment type="caution">
    <text evidence="9">The sequence shown here is derived from an EMBL/GenBank/DDBJ whole genome shotgun (WGS) entry which is preliminary data.</text>
</comment>
<dbReference type="Proteomes" id="UP001549320">
    <property type="component" value="Unassembled WGS sequence"/>
</dbReference>
<dbReference type="Pfam" id="PF00528">
    <property type="entry name" value="BPD_transp_1"/>
    <property type="match status" value="1"/>
</dbReference>
<dbReference type="Pfam" id="PF12911">
    <property type="entry name" value="OppC_N"/>
    <property type="match status" value="1"/>
</dbReference>
<evidence type="ECO:0000256" key="5">
    <source>
        <dbReference type="ARBA" id="ARBA00022989"/>
    </source>
</evidence>
<accession>A0ABV2QGA9</accession>
<feature type="transmembrane region" description="Helical" evidence="7">
    <location>
        <begin position="195"/>
        <end position="219"/>
    </location>
</feature>
<dbReference type="PANTHER" id="PTHR43386:SF1">
    <property type="entry name" value="D,D-DIPEPTIDE TRANSPORT SYSTEM PERMEASE PROTEIN DDPC-RELATED"/>
    <property type="match status" value="1"/>
</dbReference>
<dbReference type="InterPro" id="IPR025966">
    <property type="entry name" value="OppC_N"/>
</dbReference>
<keyword evidence="3" id="KW-1003">Cell membrane</keyword>
<evidence type="ECO:0000313" key="10">
    <source>
        <dbReference type="Proteomes" id="UP001549320"/>
    </source>
</evidence>
<dbReference type="InterPro" id="IPR000515">
    <property type="entry name" value="MetI-like"/>
</dbReference>
<organism evidence="9 10">
    <name type="scientific">Ottowia thiooxydans</name>
    <dbReference type="NCBI Taxonomy" id="219182"/>
    <lineage>
        <taxon>Bacteria</taxon>
        <taxon>Pseudomonadati</taxon>
        <taxon>Pseudomonadota</taxon>
        <taxon>Betaproteobacteria</taxon>
        <taxon>Burkholderiales</taxon>
        <taxon>Comamonadaceae</taxon>
        <taxon>Ottowia</taxon>
    </lineage>
</organism>
<proteinExistence type="inferred from homology"/>
<gene>
    <name evidence="9" type="ORF">ABIE13_004750</name>
</gene>
<dbReference type="PANTHER" id="PTHR43386">
    <property type="entry name" value="OLIGOPEPTIDE TRANSPORT SYSTEM PERMEASE PROTEIN APPC"/>
    <property type="match status" value="1"/>
</dbReference>
<evidence type="ECO:0000256" key="6">
    <source>
        <dbReference type="ARBA" id="ARBA00023136"/>
    </source>
</evidence>
<evidence type="ECO:0000256" key="1">
    <source>
        <dbReference type="ARBA" id="ARBA00004651"/>
    </source>
</evidence>
<dbReference type="SUPFAM" id="SSF161098">
    <property type="entry name" value="MetI-like"/>
    <property type="match status" value="1"/>
</dbReference>
<protein>
    <submittedName>
        <fullName evidence="9">Peptide/nickel transport system permease protein</fullName>
    </submittedName>
</protein>
<evidence type="ECO:0000256" key="7">
    <source>
        <dbReference type="RuleBase" id="RU363032"/>
    </source>
</evidence>
<name>A0ABV2QGA9_9BURK</name>
<evidence type="ECO:0000313" key="9">
    <source>
        <dbReference type="EMBL" id="MET4579613.1"/>
    </source>
</evidence>
<evidence type="ECO:0000256" key="2">
    <source>
        <dbReference type="ARBA" id="ARBA00022448"/>
    </source>
</evidence>
<dbReference type="EMBL" id="JBEPSH010000010">
    <property type="protein sequence ID" value="MET4579613.1"/>
    <property type="molecule type" value="Genomic_DNA"/>
</dbReference>
<dbReference type="InterPro" id="IPR050366">
    <property type="entry name" value="BP-dependent_transpt_permease"/>
</dbReference>
<sequence length="277" mass="29406">MKDLLSRLLRQPAGIAGATMLAFIMLVAVGAHWLYPGDPWSMVADPNLPPFSPGYPFGTDMLGRDVAAGVAHGARVSLLIGFVATLVAVSVGTVLGAVAGYHGGWVDDSIMRFTEIFQTIPGFLLALLMVAIFGPSMYSIVGAIGVISWPSVARLVRAEFLSLRTRDFVKAAVLGGQSDLRIVFRQILPNTLSPIVVAASLMMATAILLESAISFLGLGDRSMISWGFMIGAGRTTLLQSWWLSAIPGAAIFVTVLGLNFLGDALNHALSPRRRGHS</sequence>
<evidence type="ECO:0000256" key="3">
    <source>
        <dbReference type="ARBA" id="ARBA00022475"/>
    </source>
</evidence>
<dbReference type="InterPro" id="IPR035906">
    <property type="entry name" value="MetI-like_sf"/>
</dbReference>
<keyword evidence="5 7" id="KW-1133">Transmembrane helix</keyword>
<feature type="transmembrane region" description="Helical" evidence="7">
    <location>
        <begin position="12"/>
        <end position="35"/>
    </location>
</feature>
<dbReference type="CDD" id="cd06261">
    <property type="entry name" value="TM_PBP2"/>
    <property type="match status" value="1"/>
</dbReference>
<reference evidence="9 10" key="1">
    <citation type="submission" date="2024-06" db="EMBL/GenBank/DDBJ databases">
        <title>Sorghum-associated microbial communities from plants grown in Nebraska, USA.</title>
        <authorList>
            <person name="Schachtman D."/>
        </authorList>
    </citation>
    <scope>NUCLEOTIDE SEQUENCE [LARGE SCALE GENOMIC DNA]</scope>
    <source>
        <strain evidence="9 10">2709</strain>
    </source>
</reference>
<keyword evidence="4 7" id="KW-0812">Transmembrane</keyword>
<comment type="subcellular location">
    <subcellularLocation>
        <location evidence="1 7">Cell membrane</location>
        <topology evidence="1 7">Multi-pass membrane protein</topology>
    </subcellularLocation>
</comment>
<keyword evidence="10" id="KW-1185">Reference proteome</keyword>
<feature type="transmembrane region" description="Helical" evidence="7">
    <location>
        <begin position="240"/>
        <end position="261"/>
    </location>
</feature>
<keyword evidence="6 7" id="KW-0472">Membrane</keyword>
<feature type="transmembrane region" description="Helical" evidence="7">
    <location>
        <begin position="78"/>
        <end position="101"/>
    </location>
</feature>
<feature type="transmembrane region" description="Helical" evidence="7">
    <location>
        <begin position="122"/>
        <end position="147"/>
    </location>
</feature>
<keyword evidence="2 7" id="KW-0813">Transport</keyword>
<dbReference type="PROSITE" id="PS50928">
    <property type="entry name" value="ABC_TM1"/>
    <property type="match status" value="1"/>
</dbReference>
<evidence type="ECO:0000259" key="8">
    <source>
        <dbReference type="PROSITE" id="PS50928"/>
    </source>
</evidence>
<feature type="domain" description="ABC transmembrane type-1" evidence="8">
    <location>
        <begin position="74"/>
        <end position="262"/>
    </location>
</feature>